<name>A0A833QKC8_9POAL</name>
<accession>A0A833QKC8</accession>
<reference evidence="1" key="1">
    <citation type="submission" date="2020-01" db="EMBL/GenBank/DDBJ databases">
        <title>Genome sequence of Kobresia littledalei, the first chromosome-level genome in the family Cyperaceae.</title>
        <authorList>
            <person name="Qu G."/>
        </authorList>
    </citation>
    <scope>NUCLEOTIDE SEQUENCE</scope>
    <source>
        <strain evidence="1">C.B.Clarke</strain>
        <tissue evidence="1">Leaf</tissue>
    </source>
</reference>
<dbReference type="EMBL" id="SWLB01000022">
    <property type="protein sequence ID" value="KAF3324054.1"/>
    <property type="molecule type" value="Genomic_DNA"/>
</dbReference>
<dbReference type="AlphaFoldDB" id="A0A833QKC8"/>
<evidence type="ECO:0000313" key="2">
    <source>
        <dbReference type="Proteomes" id="UP000623129"/>
    </source>
</evidence>
<evidence type="ECO:0000313" key="1">
    <source>
        <dbReference type="EMBL" id="KAF3324054.1"/>
    </source>
</evidence>
<comment type="caution">
    <text evidence="1">The sequence shown here is derived from an EMBL/GenBank/DDBJ whole genome shotgun (WGS) entry which is preliminary data.</text>
</comment>
<sequence length="90" mass="10146">MKLLINAFHENSSNRAGGCFWSPTVFQSDETDIYGSLTGPRLVLLFSNQVQLKFNFWDIYIYIYQKQVIGSAFERSTGLISEKISGATGE</sequence>
<dbReference type="Proteomes" id="UP000623129">
    <property type="component" value="Unassembled WGS sequence"/>
</dbReference>
<organism evidence="1 2">
    <name type="scientific">Carex littledalei</name>
    <dbReference type="NCBI Taxonomy" id="544730"/>
    <lineage>
        <taxon>Eukaryota</taxon>
        <taxon>Viridiplantae</taxon>
        <taxon>Streptophyta</taxon>
        <taxon>Embryophyta</taxon>
        <taxon>Tracheophyta</taxon>
        <taxon>Spermatophyta</taxon>
        <taxon>Magnoliopsida</taxon>
        <taxon>Liliopsida</taxon>
        <taxon>Poales</taxon>
        <taxon>Cyperaceae</taxon>
        <taxon>Cyperoideae</taxon>
        <taxon>Cariceae</taxon>
        <taxon>Carex</taxon>
        <taxon>Carex subgen. Euthyceras</taxon>
    </lineage>
</organism>
<gene>
    <name evidence="1" type="ORF">FCM35_KLT11521</name>
</gene>
<proteinExistence type="predicted"/>
<protein>
    <submittedName>
        <fullName evidence="1">Uncharacterized protein</fullName>
    </submittedName>
</protein>
<keyword evidence="2" id="KW-1185">Reference proteome</keyword>